<evidence type="ECO:0000313" key="2">
    <source>
        <dbReference type="EMBL" id="GIJ75246.1"/>
    </source>
</evidence>
<dbReference type="AlphaFoldDB" id="A0A8J4A937"/>
<protein>
    <submittedName>
        <fullName evidence="2">Uncharacterized protein</fullName>
    </submittedName>
</protein>
<gene>
    <name evidence="2" type="ORF">Voc01_101630</name>
</gene>
<reference evidence="2" key="1">
    <citation type="submission" date="2021-01" db="EMBL/GenBank/DDBJ databases">
        <title>Whole genome shotgun sequence of Virgisporangium ochraceum NBRC 16418.</title>
        <authorList>
            <person name="Komaki H."/>
            <person name="Tamura T."/>
        </authorList>
    </citation>
    <scope>NUCLEOTIDE SEQUENCE</scope>
    <source>
        <strain evidence="2">NBRC 16418</strain>
    </source>
</reference>
<proteinExistence type="predicted"/>
<name>A0A8J4A937_9ACTN</name>
<keyword evidence="3" id="KW-1185">Reference proteome</keyword>
<evidence type="ECO:0000313" key="3">
    <source>
        <dbReference type="Proteomes" id="UP000635606"/>
    </source>
</evidence>
<organism evidence="2 3">
    <name type="scientific">Virgisporangium ochraceum</name>
    <dbReference type="NCBI Taxonomy" id="65505"/>
    <lineage>
        <taxon>Bacteria</taxon>
        <taxon>Bacillati</taxon>
        <taxon>Actinomycetota</taxon>
        <taxon>Actinomycetes</taxon>
        <taxon>Micromonosporales</taxon>
        <taxon>Micromonosporaceae</taxon>
        <taxon>Virgisporangium</taxon>
    </lineage>
</organism>
<dbReference type="Proteomes" id="UP000635606">
    <property type="component" value="Unassembled WGS sequence"/>
</dbReference>
<dbReference type="EMBL" id="BOPH01000152">
    <property type="protein sequence ID" value="GIJ75246.1"/>
    <property type="molecule type" value="Genomic_DNA"/>
</dbReference>
<accession>A0A8J4A937</accession>
<comment type="caution">
    <text evidence="2">The sequence shown here is derived from an EMBL/GenBank/DDBJ whole genome shotgun (WGS) entry which is preliminary data.</text>
</comment>
<evidence type="ECO:0000256" key="1">
    <source>
        <dbReference type="SAM" id="MobiDB-lite"/>
    </source>
</evidence>
<sequence length="112" mass="12570">MRRVTHPARQRHGRLPADRPHLPALRVRIFSVSGVLRVQVLGGVTCEAKKTALIRHLSDVVYKQMLRDTRRAAGGSDPAIQSGRFDPNSRHFGQVTTRTRHHEARNNPAKAP</sequence>
<feature type="region of interest" description="Disordered" evidence="1">
    <location>
        <begin position="71"/>
        <end position="112"/>
    </location>
</feature>